<dbReference type="Gene3D" id="3.40.50.300">
    <property type="entry name" value="P-loop containing nucleotide triphosphate hydrolases"/>
    <property type="match status" value="2"/>
</dbReference>
<name>A0A421NXM9_9MOLU</name>
<proteinExistence type="inferred from homology"/>
<dbReference type="InterPro" id="IPR027417">
    <property type="entry name" value="P-loop_NTPase"/>
</dbReference>
<comment type="catalytic activity">
    <reaction evidence="7">
        <text>Couples ATP hydrolysis with the unwinding of duplex DNA by translocating in the 3'-5' direction.</text>
        <dbReference type="EC" id="5.6.2.4"/>
    </reaction>
</comment>
<keyword evidence="5 10" id="KW-0067">ATP-binding</keyword>
<dbReference type="PROSITE" id="PS51198">
    <property type="entry name" value="UVRD_HELICASE_ATP_BIND"/>
    <property type="match status" value="1"/>
</dbReference>
<dbReference type="SUPFAM" id="SSF52540">
    <property type="entry name" value="P-loop containing nucleoside triphosphate hydrolases"/>
    <property type="match status" value="1"/>
</dbReference>
<protein>
    <recommendedName>
        <fullName evidence="8">DNA 3'-5' helicase</fullName>
        <ecNumber evidence="8">5.6.2.4</ecNumber>
    </recommendedName>
</protein>
<evidence type="ECO:0000256" key="10">
    <source>
        <dbReference type="PROSITE-ProRule" id="PRU00560"/>
    </source>
</evidence>
<dbReference type="EMBL" id="MPBG01000004">
    <property type="protein sequence ID" value="RMI88766.1"/>
    <property type="molecule type" value="Genomic_DNA"/>
</dbReference>
<keyword evidence="3 10" id="KW-0378">Hydrolase</keyword>
<dbReference type="STRING" id="69896.S284_00860"/>
<evidence type="ECO:0000313" key="14">
    <source>
        <dbReference type="Proteomes" id="UP000283896"/>
    </source>
</evidence>
<sequence length="725" mass="84630">MTPQIDIWLKKLNKKQNEAVVSPSQTTYLVAGAGTGKTTTLTTKIAYLIEKENIASQNILALTFTNKAANQMKAKVLEMIGEKSRGITVCTFHSLGNQILRRFIDLLPFNYNKNFIILDSKDSNKIIKTVLKEMKLDLKSFEISKLKQHISILKKKDNKQENEQTFLDKTTQTEHNHLNYVNNQNILTEKIKTQYQKYLQSHNFIDFDDLILYTYQLLQEQPKVKSFYQEKFQYLLVDEFQDTDFYQYQILTFLTEKYRRIFVVGDPDQNIYSFRGARFENSQLFLNKFHPQISILEQNYRSSQSILEKANLLISHNKDHPFKKTLKSQKARGNSVNAHFFADSRIEAQFLIQTIKTLVKTSKHRYQDFAILYRNNSFGIFLEKYLLAGGIPYIILGNISFYQSKIVKDLLAYLHVAVNPLQDFYLKRIINVPKRQIGKITLSHLEKIQQEKKISLFEVLDNLNEVLISENTKQKLYQFKDFIKNINNQIINNQFNNLSDIITYVNQETQYSKQFTSTKQKNSQQENNTDTILSYIEELKSVLLQTDQNLEGNNLDKLTQFLEEINLYSETSQNTSHNNVSNNCVKLSTIHKVKGLEFKVVFVSGLEQEIFDDKNNLDESRRLTYVAVTRAQEKLFLTGAFERKLYGEVRTCTPSRFLKEMGFGAKKHLSYLPNQNFFQKGDQVKHHLFGLGMIKELQENLIIVKFLNPPSIKHFDPSTNFLKKI</sequence>
<dbReference type="Pfam" id="PF13361">
    <property type="entry name" value="UvrD_C"/>
    <property type="match status" value="1"/>
</dbReference>
<evidence type="ECO:0000256" key="1">
    <source>
        <dbReference type="ARBA" id="ARBA00009922"/>
    </source>
</evidence>
<feature type="binding site" evidence="10">
    <location>
        <begin position="31"/>
        <end position="38"/>
    </location>
    <ligand>
        <name>ATP</name>
        <dbReference type="ChEBI" id="CHEBI:30616"/>
    </ligand>
</feature>
<dbReference type="GO" id="GO:0003677">
    <property type="term" value="F:DNA binding"/>
    <property type="evidence" value="ECO:0007669"/>
    <property type="project" value="InterPro"/>
</dbReference>
<feature type="domain" description="UvrD-like helicase ATP-binding" evidence="11">
    <location>
        <begin position="10"/>
        <end position="303"/>
    </location>
</feature>
<feature type="domain" description="UvrD-like helicase C-terminal" evidence="12">
    <location>
        <begin position="304"/>
        <end position="595"/>
    </location>
</feature>
<dbReference type="AlphaFoldDB" id="A0A421NXM9"/>
<evidence type="ECO:0000259" key="11">
    <source>
        <dbReference type="PROSITE" id="PS51198"/>
    </source>
</evidence>
<evidence type="ECO:0000256" key="5">
    <source>
        <dbReference type="ARBA" id="ARBA00022840"/>
    </source>
</evidence>
<comment type="caution">
    <text evidence="13">The sequence shown here is derived from an EMBL/GenBank/DDBJ whole genome shotgun (WGS) entry which is preliminary data.</text>
</comment>
<dbReference type="InterPro" id="IPR000212">
    <property type="entry name" value="DNA_helicase_UvrD/REP"/>
</dbReference>
<evidence type="ECO:0000256" key="8">
    <source>
        <dbReference type="ARBA" id="ARBA00034808"/>
    </source>
</evidence>
<dbReference type="InterPro" id="IPR013986">
    <property type="entry name" value="DExx_box_DNA_helicase_dom_sf"/>
</dbReference>
<accession>A0A421NXM9</accession>
<dbReference type="PROSITE" id="PS51217">
    <property type="entry name" value="UVRD_HELICASE_CTER"/>
    <property type="match status" value="1"/>
</dbReference>
<keyword evidence="4 10" id="KW-0347">Helicase</keyword>
<gene>
    <name evidence="13" type="primary">uvrD</name>
    <name evidence="13" type="ORF">PSSA1_v1c3640</name>
</gene>
<dbReference type="Proteomes" id="UP000283896">
    <property type="component" value="Unassembled WGS sequence"/>
</dbReference>
<evidence type="ECO:0000256" key="3">
    <source>
        <dbReference type="ARBA" id="ARBA00022801"/>
    </source>
</evidence>
<evidence type="ECO:0000256" key="9">
    <source>
        <dbReference type="ARBA" id="ARBA00048988"/>
    </source>
</evidence>
<dbReference type="Gene3D" id="1.10.10.160">
    <property type="match status" value="1"/>
</dbReference>
<dbReference type="InterPro" id="IPR014016">
    <property type="entry name" value="UvrD-like_ATP-bd"/>
</dbReference>
<dbReference type="KEGG" id="psol:S284_00860"/>
<dbReference type="GO" id="GO:0043138">
    <property type="term" value="F:3'-5' DNA helicase activity"/>
    <property type="evidence" value="ECO:0007669"/>
    <property type="project" value="UniProtKB-EC"/>
</dbReference>
<evidence type="ECO:0000256" key="7">
    <source>
        <dbReference type="ARBA" id="ARBA00034617"/>
    </source>
</evidence>
<dbReference type="GO" id="GO:0016887">
    <property type="term" value="F:ATP hydrolysis activity"/>
    <property type="evidence" value="ECO:0007669"/>
    <property type="project" value="RHEA"/>
</dbReference>
<dbReference type="PANTHER" id="PTHR11070">
    <property type="entry name" value="UVRD / RECB / PCRA DNA HELICASE FAMILY MEMBER"/>
    <property type="match status" value="1"/>
</dbReference>
<dbReference type="GO" id="GO:0005524">
    <property type="term" value="F:ATP binding"/>
    <property type="evidence" value="ECO:0007669"/>
    <property type="project" value="UniProtKB-UniRule"/>
</dbReference>
<organism evidence="13 14">
    <name type="scientific">Candidatus Phytoplasma solani</name>
    <dbReference type="NCBI Taxonomy" id="69896"/>
    <lineage>
        <taxon>Bacteria</taxon>
        <taxon>Bacillati</taxon>
        <taxon>Mycoplasmatota</taxon>
        <taxon>Mollicutes</taxon>
        <taxon>Acholeplasmatales</taxon>
        <taxon>Acholeplasmataceae</taxon>
        <taxon>Candidatus Phytoplasma</taxon>
        <taxon>16SrXII (Stolbur group)</taxon>
    </lineage>
</organism>
<evidence type="ECO:0000313" key="13">
    <source>
        <dbReference type="EMBL" id="RMI88766.1"/>
    </source>
</evidence>
<dbReference type="InterPro" id="IPR014017">
    <property type="entry name" value="DNA_helicase_UvrD-like_C"/>
</dbReference>
<dbReference type="OrthoDB" id="9810135at2"/>
<dbReference type="CDD" id="cd17932">
    <property type="entry name" value="DEXQc_UvrD"/>
    <property type="match status" value="1"/>
</dbReference>
<dbReference type="EC" id="5.6.2.4" evidence="8"/>
<keyword evidence="14" id="KW-1185">Reference proteome</keyword>
<reference evidence="14" key="1">
    <citation type="submission" date="2016-11" db="EMBL/GenBank/DDBJ databases">
        <title>Genome sequence of Candidatus Phytoplasma solani strain SA-1.</title>
        <authorList>
            <person name="Haryono M."/>
            <person name="Samarzija I."/>
            <person name="Seruga Music M."/>
            <person name="Hogenhout S."/>
            <person name="Kuo C.-H."/>
        </authorList>
    </citation>
    <scope>NUCLEOTIDE SEQUENCE [LARGE SCALE GENOMIC DNA]</scope>
    <source>
        <strain evidence="14">SA-1</strain>
    </source>
</reference>
<comment type="catalytic activity">
    <reaction evidence="9">
        <text>ATP + H2O = ADP + phosphate + H(+)</text>
        <dbReference type="Rhea" id="RHEA:13065"/>
        <dbReference type="ChEBI" id="CHEBI:15377"/>
        <dbReference type="ChEBI" id="CHEBI:15378"/>
        <dbReference type="ChEBI" id="CHEBI:30616"/>
        <dbReference type="ChEBI" id="CHEBI:43474"/>
        <dbReference type="ChEBI" id="CHEBI:456216"/>
        <dbReference type="EC" id="5.6.2.4"/>
    </reaction>
</comment>
<keyword evidence="2 10" id="KW-0547">Nucleotide-binding</keyword>
<evidence type="ECO:0000256" key="6">
    <source>
        <dbReference type="ARBA" id="ARBA00023235"/>
    </source>
</evidence>
<dbReference type="RefSeq" id="WP_023161209.1">
    <property type="nucleotide sequence ID" value="NC_022588.1"/>
</dbReference>
<evidence type="ECO:0000256" key="2">
    <source>
        <dbReference type="ARBA" id="ARBA00022741"/>
    </source>
</evidence>
<comment type="similarity">
    <text evidence="1">Belongs to the helicase family. UvrD subfamily.</text>
</comment>
<evidence type="ECO:0000259" key="12">
    <source>
        <dbReference type="PROSITE" id="PS51217"/>
    </source>
</evidence>
<evidence type="ECO:0000256" key="4">
    <source>
        <dbReference type="ARBA" id="ARBA00022806"/>
    </source>
</evidence>
<dbReference type="Pfam" id="PF00580">
    <property type="entry name" value="UvrD-helicase"/>
    <property type="match status" value="1"/>
</dbReference>
<keyword evidence="6" id="KW-0413">Isomerase</keyword>
<dbReference type="Gene3D" id="1.10.486.10">
    <property type="entry name" value="PCRA, domain 4"/>
    <property type="match status" value="1"/>
</dbReference>